<dbReference type="NCBIfam" id="NF033754">
    <property type="entry name" value="gliding_CglC"/>
    <property type="match status" value="1"/>
</dbReference>
<dbReference type="AlphaFoldDB" id="A0A1L9BB01"/>
<name>A0A1L9BB01_9BACT</name>
<proteinExistence type="predicted"/>
<evidence type="ECO:0008006" key="3">
    <source>
        <dbReference type="Google" id="ProtNLM"/>
    </source>
</evidence>
<reference evidence="1 2" key="2">
    <citation type="submission" date="2016-12" db="EMBL/GenBank/DDBJ databases">
        <title>Draft Genome Sequence of Cystobacter ferrugineus Strain Cbfe23.</title>
        <authorList>
            <person name="Akbar S."/>
            <person name="Dowd S.E."/>
            <person name="Stevens D.C."/>
        </authorList>
    </citation>
    <scope>NUCLEOTIDE SEQUENCE [LARGE SCALE GENOMIC DNA]</scope>
    <source>
        <strain evidence="1 2">Cbfe23</strain>
    </source>
</reference>
<keyword evidence="2" id="KW-1185">Reference proteome</keyword>
<comment type="caution">
    <text evidence="1">The sequence shown here is derived from an EMBL/GenBank/DDBJ whole genome shotgun (WGS) entry which is preliminary data.</text>
</comment>
<reference evidence="2" key="1">
    <citation type="submission" date="2016-11" db="EMBL/GenBank/DDBJ databases">
        <authorList>
            <person name="Shukria A."/>
            <person name="Stevens D.C."/>
        </authorList>
    </citation>
    <scope>NUCLEOTIDE SEQUENCE [LARGE SCALE GENOMIC DNA]</scope>
    <source>
        <strain evidence="2">Cbfe23</strain>
    </source>
</reference>
<evidence type="ECO:0000313" key="2">
    <source>
        <dbReference type="Proteomes" id="UP000182229"/>
    </source>
</evidence>
<evidence type="ECO:0000313" key="1">
    <source>
        <dbReference type="EMBL" id="OJH39440.1"/>
    </source>
</evidence>
<organism evidence="1 2">
    <name type="scientific">Cystobacter ferrugineus</name>
    <dbReference type="NCBI Taxonomy" id="83449"/>
    <lineage>
        <taxon>Bacteria</taxon>
        <taxon>Pseudomonadati</taxon>
        <taxon>Myxococcota</taxon>
        <taxon>Myxococcia</taxon>
        <taxon>Myxococcales</taxon>
        <taxon>Cystobacterineae</taxon>
        <taxon>Archangiaceae</taxon>
        <taxon>Cystobacter</taxon>
    </lineage>
</organism>
<dbReference type="EMBL" id="MPIN01000004">
    <property type="protein sequence ID" value="OJH39440.1"/>
    <property type="molecule type" value="Genomic_DNA"/>
</dbReference>
<sequence>MSARLALLLGAALLCGGCEVPSDTGKPCVLVKKDPKGTTGLEAIPVSPNDIRFNEDFISFGSVDCEELVCVRTAGTELKTTGEGDALQVLGYCSAPCNLDSATDCSVTHPSTVDDVKQTLGCRPLLLDETALSDLKKNDPVTFEEYFGRTESPNFCASKGVGTTGS</sequence>
<dbReference type="Proteomes" id="UP000182229">
    <property type="component" value="Unassembled WGS sequence"/>
</dbReference>
<accession>A0A1L9BB01</accession>
<dbReference type="STRING" id="83449.BON30_18230"/>
<gene>
    <name evidence="1" type="ORF">BON30_18230</name>
</gene>
<protein>
    <recommendedName>
        <fullName evidence="3">Gliding motility protein</fullName>
    </recommendedName>
</protein>